<dbReference type="EMBL" id="JAPFFF010000028">
    <property type="protein sequence ID" value="KAK8847095.1"/>
    <property type="molecule type" value="Genomic_DNA"/>
</dbReference>
<evidence type="ECO:0000313" key="2">
    <source>
        <dbReference type="Proteomes" id="UP001470230"/>
    </source>
</evidence>
<accession>A0ABR2HGZ2</accession>
<dbReference type="PANTHER" id="PTHR33651">
    <property type="entry name" value="PROTEIN CBG06246"/>
    <property type="match status" value="1"/>
</dbReference>
<proteinExistence type="predicted"/>
<name>A0ABR2HGZ2_9EUKA</name>
<comment type="caution">
    <text evidence="1">The sequence shown here is derived from an EMBL/GenBank/DDBJ whole genome shotgun (WGS) entry which is preliminary data.</text>
</comment>
<evidence type="ECO:0000313" key="1">
    <source>
        <dbReference type="EMBL" id="KAK8847095.1"/>
    </source>
</evidence>
<dbReference type="PANTHER" id="PTHR33651:SF2">
    <property type="entry name" value="PI3K_PI4K CATALYTIC DOMAIN-CONTAINING PROTEIN"/>
    <property type="match status" value="1"/>
</dbReference>
<organism evidence="1 2">
    <name type="scientific">Tritrichomonas musculus</name>
    <dbReference type="NCBI Taxonomy" id="1915356"/>
    <lineage>
        <taxon>Eukaryota</taxon>
        <taxon>Metamonada</taxon>
        <taxon>Parabasalia</taxon>
        <taxon>Tritrichomonadida</taxon>
        <taxon>Tritrichomonadidae</taxon>
        <taxon>Tritrichomonas</taxon>
    </lineage>
</organism>
<protein>
    <submittedName>
        <fullName evidence="1">Uncharacterized protein</fullName>
    </submittedName>
</protein>
<keyword evidence="2" id="KW-1185">Reference proteome</keyword>
<dbReference type="Proteomes" id="UP001470230">
    <property type="component" value="Unassembled WGS sequence"/>
</dbReference>
<reference evidence="1 2" key="1">
    <citation type="submission" date="2024-04" db="EMBL/GenBank/DDBJ databases">
        <title>Tritrichomonas musculus Genome.</title>
        <authorList>
            <person name="Alves-Ferreira E."/>
            <person name="Grigg M."/>
            <person name="Lorenzi H."/>
            <person name="Galac M."/>
        </authorList>
    </citation>
    <scope>NUCLEOTIDE SEQUENCE [LARGE SCALE GENOMIC DNA]</scope>
    <source>
        <strain evidence="1 2">EAF2021</strain>
    </source>
</reference>
<sequence>MISEGLRDNTIEALIANRVHAITDKYDEQLKNLLKQRDSLRAVLNSYALFINTKLMSLPSQDLTQVMLLDLWKQNNLSNVLKCIRAVSFAKTDFVPDPEEDQEFDNNKFFESTVKCFYHSRALMGIVLSPQVIGLIQPGFINQHVTFEINRESAANDSSSSQMSNSNSSTKMQSSFRPAASYKFVYKAAGPYPEYTVTLQNKKEGAQFGGFFTLSDSNGTFQKYFVKAYYGYPAKGDFNSEKAFTSSMSFNCNSELFMDEPFEIPQYTPVNFKELFIYKVLEQLNVGPKSHFIINPYLKDGLFIATEDLNTKSESFIEMGKMDPVLEVVINSILIEMRNGDLTPSDYGEFNSLAGLLEIDTINRVFGLLDANDGNFGYLDNMKTPKKKHVKKSHAKAWLMHEHEFRIIDFFQPKTSDTYVVNDIFNSFLRGDSKYVNGHFMDFAIRREIDDGDEEENELKKIHKTEKIYFGKQVIQRLDRRFDAKGGLNSLLNEAKKEVVDFLNKKCNALPKLSVAAAIGLTQDYIETGMKDLDNYIIGIMQNYETLKKAILEN</sequence>
<gene>
    <name evidence="1" type="ORF">M9Y10_019675</name>
</gene>